<dbReference type="Gene3D" id="3.40.50.1000">
    <property type="entry name" value="HAD superfamily/HAD-like"/>
    <property type="match status" value="1"/>
</dbReference>
<dbReference type="Proteomes" id="UP000530234">
    <property type="component" value="Unassembled WGS sequence"/>
</dbReference>
<evidence type="ECO:0000313" key="2">
    <source>
        <dbReference type="Proteomes" id="UP000530234"/>
    </source>
</evidence>
<dbReference type="NCBIfam" id="TIGR01509">
    <property type="entry name" value="HAD-SF-IA-v3"/>
    <property type="match status" value="1"/>
</dbReference>
<dbReference type="GO" id="GO:0005829">
    <property type="term" value="C:cytosol"/>
    <property type="evidence" value="ECO:0007669"/>
    <property type="project" value="TreeGrafter"/>
</dbReference>
<dbReference type="SFLD" id="SFLDG01129">
    <property type="entry name" value="C1.5:_HAD__Beta-PGM__Phosphata"/>
    <property type="match status" value="1"/>
</dbReference>
<dbReference type="InterPro" id="IPR036412">
    <property type="entry name" value="HAD-like_sf"/>
</dbReference>
<dbReference type="InterPro" id="IPR041492">
    <property type="entry name" value="HAD_2"/>
</dbReference>
<gene>
    <name evidence="1" type="ORF">FOE67_01625</name>
</gene>
<keyword evidence="1" id="KW-0378">Hydrolase</keyword>
<keyword evidence="2" id="KW-1185">Reference proteome</keyword>
<dbReference type="InterPro" id="IPR050155">
    <property type="entry name" value="HAD-like_hydrolase_sf"/>
</dbReference>
<dbReference type="NCBIfam" id="TIGR01549">
    <property type="entry name" value="HAD-SF-IA-v1"/>
    <property type="match status" value="1"/>
</dbReference>
<accession>A0A7W3SZM3</accession>
<dbReference type="PANTHER" id="PTHR43434">
    <property type="entry name" value="PHOSPHOGLYCOLATE PHOSPHATASE"/>
    <property type="match status" value="1"/>
</dbReference>
<name>A0A7W3SZM3_9ACTN</name>
<organism evidence="1 2">
    <name type="scientific">Streptomyces calidiresistens</name>
    <dbReference type="NCBI Taxonomy" id="1485586"/>
    <lineage>
        <taxon>Bacteria</taxon>
        <taxon>Bacillati</taxon>
        <taxon>Actinomycetota</taxon>
        <taxon>Actinomycetes</taxon>
        <taxon>Kitasatosporales</taxon>
        <taxon>Streptomycetaceae</taxon>
        <taxon>Streptomyces</taxon>
    </lineage>
</organism>
<dbReference type="SUPFAM" id="SSF56784">
    <property type="entry name" value="HAD-like"/>
    <property type="match status" value="1"/>
</dbReference>
<dbReference type="InterPro" id="IPR023214">
    <property type="entry name" value="HAD_sf"/>
</dbReference>
<dbReference type="PANTHER" id="PTHR43434:SF1">
    <property type="entry name" value="PHOSPHOGLYCOLATE PHOSPHATASE"/>
    <property type="match status" value="1"/>
</dbReference>
<dbReference type="EMBL" id="VKHS01000015">
    <property type="protein sequence ID" value="MBB0228244.1"/>
    <property type="molecule type" value="Genomic_DNA"/>
</dbReference>
<dbReference type="Pfam" id="PF13419">
    <property type="entry name" value="HAD_2"/>
    <property type="match status" value="1"/>
</dbReference>
<dbReference type="GO" id="GO:0008967">
    <property type="term" value="F:phosphoglycolate phosphatase activity"/>
    <property type="evidence" value="ECO:0007669"/>
    <property type="project" value="TreeGrafter"/>
</dbReference>
<comment type="caution">
    <text evidence="1">The sequence shown here is derived from an EMBL/GenBank/DDBJ whole genome shotgun (WGS) entry which is preliminary data.</text>
</comment>
<evidence type="ECO:0000313" key="1">
    <source>
        <dbReference type="EMBL" id="MBB0228244.1"/>
    </source>
</evidence>
<protein>
    <submittedName>
        <fullName evidence="1">HAD-IA family hydrolase</fullName>
    </submittedName>
</protein>
<dbReference type="PRINTS" id="PR00413">
    <property type="entry name" value="HADHALOGNASE"/>
</dbReference>
<dbReference type="SFLD" id="SFLDS00003">
    <property type="entry name" value="Haloacid_Dehalogenase"/>
    <property type="match status" value="1"/>
</dbReference>
<dbReference type="InterPro" id="IPR006439">
    <property type="entry name" value="HAD-SF_hydro_IA"/>
</dbReference>
<dbReference type="RefSeq" id="WP_182659935.1">
    <property type="nucleotide sequence ID" value="NZ_VKHS01000015.1"/>
</dbReference>
<reference evidence="2" key="1">
    <citation type="submission" date="2019-10" db="EMBL/GenBank/DDBJ databases">
        <title>Streptomyces sp. nov., a novel actinobacterium isolated from alkaline environment.</title>
        <authorList>
            <person name="Golinska P."/>
        </authorList>
    </citation>
    <scope>NUCLEOTIDE SEQUENCE [LARGE SCALE GENOMIC DNA]</scope>
    <source>
        <strain evidence="2">DSM 42108</strain>
    </source>
</reference>
<dbReference type="GO" id="GO:0006281">
    <property type="term" value="P:DNA repair"/>
    <property type="evidence" value="ECO:0007669"/>
    <property type="project" value="TreeGrafter"/>
</dbReference>
<sequence length="227" mass="24199">MRPTDEALKILEDCRAVLWDFDGPICDVFAGLPAAGIAGHLRETVTREYGTGEARRLHQGDDPLEVVRRANLEGLECAARVAGLLEEQEGRAIGDAAPTPGAHEVVEVFYAAGKRMAVTSNNAAGPISAYLRVHGLTGYFTAVIGRERVEVMKPDPHILLCALEQLGISVTDAVLIGDSTSDMQAARAAGTRAIGYANRPQKADHLEAAGADTIVTTMRELIPSRMA</sequence>
<dbReference type="AlphaFoldDB" id="A0A7W3SZM3"/>
<proteinExistence type="predicted"/>